<feature type="domain" description="HTH cro/C1-type" evidence="1">
    <location>
        <begin position="15"/>
        <end position="69"/>
    </location>
</feature>
<dbReference type="RefSeq" id="WP_362776372.1">
    <property type="nucleotide sequence ID" value="NZ_JBHSBC010000036.1"/>
</dbReference>
<dbReference type="SMART" id="SM00530">
    <property type="entry name" value="HTH_XRE"/>
    <property type="match status" value="1"/>
</dbReference>
<name>A0ABV8F8G4_9ACTN</name>
<proteinExistence type="predicted"/>
<dbReference type="SUPFAM" id="SSF47413">
    <property type="entry name" value="lambda repressor-like DNA-binding domains"/>
    <property type="match status" value="1"/>
</dbReference>
<evidence type="ECO:0000259" key="1">
    <source>
        <dbReference type="PROSITE" id="PS50943"/>
    </source>
</evidence>
<dbReference type="SUPFAM" id="SSF50475">
    <property type="entry name" value="FMN-binding split barrel"/>
    <property type="match status" value="1"/>
</dbReference>
<dbReference type="Proteomes" id="UP001595698">
    <property type="component" value="Unassembled WGS sequence"/>
</dbReference>
<dbReference type="Gene3D" id="1.10.260.40">
    <property type="entry name" value="lambda repressor-like DNA-binding domains"/>
    <property type="match status" value="1"/>
</dbReference>
<gene>
    <name evidence="2" type="ORF">ACFOYY_30740</name>
</gene>
<dbReference type="Pfam" id="PF12900">
    <property type="entry name" value="Pyridox_ox_2"/>
    <property type="match status" value="1"/>
</dbReference>
<organism evidence="2 3">
    <name type="scientific">Streptosporangium jomthongense</name>
    <dbReference type="NCBI Taxonomy" id="1193683"/>
    <lineage>
        <taxon>Bacteria</taxon>
        <taxon>Bacillati</taxon>
        <taxon>Actinomycetota</taxon>
        <taxon>Actinomycetes</taxon>
        <taxon>Streptosporangiales</taxon>
        <taxon>Streptosporangiaceae</taxon>
        <taxon>Streptosporangium</taxon>
    </lineage>
</organism>
<dbReference type="Pfam" id="PF13560">
    <property type="entry name" value="HTH_31"/>
    <property type="match status" value="1"/>
</dbReference>
<protein>
    <submittedName>
        <fullName evidence="2">Pyridoxamine 5'-phosphate oxidase family protein</fullName>
    </submittedName>
</protein>
<evidence type="ECO:0000313" key="2">
    <source>
        <dbReference type="EMBL" id="MFC3984549.1"/>
    </source>
</evidence>
<accession>A0ABV8F8G4</accession>
<reference evidence="3" key="1">
    <citation type="journal article" date="2019" name="Int. J. Syst. Evol. Microbiol.">
        <title>The Global Catalogue of Microorganisms (GCM) 10K type strain sequencing project: providing services to taxonomists for standard genome sequencing and annotation.</title>
        <authorList>
            <consortium name="The Broad Institute Genomics Platform"/>
            <consortium name="The Broad Institute Genome Sequencing Center for Infectious Disease"/>
            <person name="Wu L."/>
            <person name="Ma J."/>
        </authorList>
    </citation>
    <scope>NUCLEOTIDE SEQUENCE [LARGE SCALE GENOMIC DNA]</scope>
    <source>
        <strain evidence="3">TBRC 7912</strain>
    </source>
</reference>
<dbReference type="InterPro" id="IPR024747">
    <property type="entry name" value="Pyridox_Oxase-rel"/>
</dbReference>
<dbReference type="InterPro" id="IPR012349">
    <property type="entry name" value="Split_barrel_FMN-bd"/>
</dbReference>
<dbReference type="EMBL" id="JBHSBC010000036">
    <property type="protein sequence ID" value="MFC3984549.1"/>
    <property type="molecule type" value="Genomic_DNA"/>
</dbReference>
<dbReference type="PROSITE" id="PS50943">
    <property type="entry name" value="HTH_CROC1"/>
    <property type="match status" value="1"/>
</dbReference>
<evidence type="ECO:0000313" key="3">
    <source>
        <dbReference type="Proteomes" id="UP001595698"/>
    </source>
</evidence>
<keyword evidence="3" id="KW-1185">Reference proteome</keyword>
<sequence length="224" mass="23821">MTGHMTTPGDLGRRVSRRREDLGLTRDQLADHAEIDALYLAYLEETPAAPSAETVRRLATALGVGVAELLGGTVDLPPGRGRPTAGPRLNRLDPAECLRLIAPGGVGRVAFNEPEGPVVLPVNYAVHNGAVVFRTAFGGPLDGNLRTGVQGAEFKVAFQVDRIDEAGREGWSVLIRGGLHHVVTGDEQADAETSGVQPWAGGDRELYVSITPAEISGRRIQHVL</sequence>
<dbReference type="CDD" id="cd00093">
    <property type="entry name" value="HTH_XRE"/>
    <property type="match status" value="1"/>
</dbReference>
<dbReference type="InterPro" id="IPR001387">
    <property type="entry name" value="Cro/C1-type_HTH"/>
</dbReference>
<comment type="caution">
    <text evidence="2">The sequence shown here is derived from an EMBL/GenBank/DDBJ whole genome shotgun (WGS) entry which is preliminary data.</text>
</comment>
<dbReference type="InterPro" id="IPR010982">
    <property type="entry name" value="Lambda_DNA-bd_dom_sf"/>
</dbReference>
<dbReference type="Gene3D" id="2.30.110.10">
    <property type="entry name" value="Electron Transport, Fmn-binding Protein, Chain A"/>
    <property type="match status" value="1"/>
</dbReference>